<organism evidence="1 2">
    <name type="scientific">Nepenthes gracilis</name>
    <name type="common">Slender pitcher plant</name>
    <dbReference type="NCBI Taxonomy" id="150966"/>
    <lineage>
        <taxon>Eukaryota</taxon>
        <taxon>Viridiplantae</taxon>
        <taxon>Streptophyta</taxon>
        <taxon>Embryophyta</taxon>
        <taxon>Tracheophyta</taxon>
        <taxon>Spermatophyta</taxon>
        <taxon>Magnoliopsida</taxon>
        <taxon>eudicotyledons</taxon>
        <taxon>Gunneridae</taxon>
        <taxon>Pentapetalae</taxon>
        <taxon>Caryophyllales</taxon>
        <taxon>Nepenthaceae</taxon>
        <taxon>Nepenthes</taxon>
    </lineage>
</organism>
<dbReference type="EMBL" id="BSYO01000001">
    <property type="protein sequence ID" value="GMH00030.1"/>
    <property type="molecule type" value="Genomic_DNA"/>
</dbReference>
<evidence type="ECO:0000313" key="1">
    <source>
        <dbReference type="EMBL" id="GMH00030.1"/>
    </source>
</evidence>
<proteinExistence type="predicted"/>
<name>A0AAD3P353_NEPGR</name>
<gene>
    <name evidence="1" type="ORF">Nepgr_001869</name>
</gene>
<protein>
    <submittedName>
        <fullName evidence="1">Uncharacterized protein</fullName>
    </submittedName>
</protein>
<evidence type="ECO:0000313" key="2">
    <source>
        <dbReference type="Proteomes" id="UP001279734"/>
    </source>
</evidence>
<keyword evidence="2" id="KW-1185">Reference proteome</keyword>
<dbReference type="Proteomes" id="UP001279734">
    <property type="component" value="Unassembled WGS sequence"/>
</dbReference>
<reference evidence="1" key="1">
    <citation type="submission" date="2023-05" db="EMBL/GenBank/DDBJ databases">
        <title>Nepenthes gracilis genome sequencing.</title>
        <authorList>
            <person name="Fukushima K."/>
        </authorList>
    </citation>
    <scope>NUCLEOTIDE SEQUENCE</scope>
    <source>
        <strain evidence="1">SING2019-196</strain>
    </source>
</reference>
<accession>A0AAD3P353</accession>
<comment type="caution">
    <text evidence="1">The sequence shown here is derived from an EMBL/GenBank/DDBJ whole genome shotgun (WGS) entry which is preliminary data.</text>
</comment>
<sequence>MWSPSSEQIAEYLLTQVPTSSSIAAVPFCSSIGMLSAYGISVVFPAPFHTIPAPKINVSIYADQEQLLPSKLGPGHQQNSHLHVACHVLPKSTNPVFQ</sequence>
<dbReference type="AlphaFoldDB" id="A0AAD3P353"/>